<dbReference type="eggNOG" id="arCOG00398">
    <property type="taxonomic scope" value="Archaea"/>
</dbReference>
<accession>A8AAB5</accession>
<dbReference type="PhylomeDB" id="A8AAB5"/>
<evidence type="ECO:0000259" key="1">
    <source>
        <dbReference type="SMART" id="SM01022"/>
    </source>
</evidence>
<sequence length="194" mass="22037">MGGERKKFLGRHLMVKGKYVDLILSGKKTATIRKGYWVPKYKEIILHGGGRPFAVAEITEVKHKKLKELTPNEVRADGFESLAELKEALRGAYGDISDEDTITVISFKIKKKLTELDVKDPYMGLKPTEVARLALRYLDLSEEERKILKTLVDTGSLREAAIRLFGDIGARWRIRKVLKRSLAELVKRGYIGPR</sequence>
<dbReference type="Proteomes" id="UP000000262">
    <property type="component" value="Chromosome"/>
</dbReference>
<dbReference type="SUPFAM" id="SSF88697">
    <property type="entry name" value="PUA domain-like"/>
    <property type="match status" value="1"/>
</dbReference>
<dbReference type="SMART" id="SM01022">
    <property type="entry name" value="ASCH"/>
    <property type="match status" value="1"/>
</dbReference>
<dbReference type="EMBL" id="CP000816">
    <property type="protein sequence ID" value="ABU81867.1"/>
    <property type="molecule type" value="Genomic_DNA"/>
</dbReference>
<dbReference type="CDD" id="cd06552">
    <property type="entry name" value="ASCH_yqfb_like"/>
    <property type="match status" value="1"/>
</dbReference>
<evidence type="ECO:0000313" key="2">
    <source>
        <dbReference type="EMBL" id="ABU81867.1"/>
    </source>
</evidence>
<name>A8AAB5_IGNH4</name>
<feature type="domain" description="ASCH" evidence="1">
    <location>
        <begin position="13"/>
        <end position="111"/>
    </location>
</feature>
<dbReference type="PANTHER" id="PTHR42250:SF1">
    <property type="entry name" value="ASCH DOMAIN-CONTAINING PROTEIN"/>
    <property type="match status" value="1"/>
</dbReference>
<keyword evidence="3" id="KW-1185">Reference proteome</keyword>
<protein>
    <recommendedName>
        <fullName evidence="1">ASCH domain-containing protein</fullName>
    </recommendedName>
</protein>
<dbReference type="STRING" id="453591.Igni_0685"/>
<dbReference type="Pfam" id="PF04266">
    <property type="entry name" value="ASCH"/>
    <property type="match status" value="1"/>
</dbReference>
<evidence type="ECO:0000313" key="3">
    <source>
        <dbReference type="Proteomes" id="UP000000262"/>
    </source>
</evidence>
<proteinExistence type="predicted"/>
<organism evidence="2 3">
    <name type="scientific">Ignicoccus hospitalis (strain KIN4/I / DSM 18386 / JCM 14125)</name>
    <dbReference type="NCBI Taxonomy" id="453591"/>
    <lineage>
        <taxon>Archaea</taxon>
        <taxon>Thermoproteota</taxon>
        <taxon>Thermoprotei</taxon>
        <taxon>Desulfurococcales</taxon>
        <taxon>Desulfurococcaceae</taxon>
        <taxon>Ignicoccus</taxon>
    </lineage>
</organism>
<gene>
    <name evidence="2" type="ordered locus">Igni_0685</name>
</gene>
<dbReference type="InterPro" id="IPR007374">
    <property type="entry name" value="ASCH_domain"/>
</dbReference>
<dbReference type="PANTHER" id="PTHR42250">
    <property type="entry name" value="ASCH DOMAIN-CONTAINING PROTEIN"/>
    <property type="match status" value="1"/>
</dbReference>
<dbReference type="InterPro" id="IPR015947">
    <property type="entry name" value="PUA-like_sf"/>
</dbReference>
<dbReference type="HOGENOM" id="CLU_117042_0_0_2"/>
<dbReference type="AlphaFoldDB" id="A8AAB5"/>
<dbReference type="Gene3D" id="2.30.130.30">
    <property type="entry name" value="Hypothetical protein"/>
    <property type="match status" value="1"/>
</dbReference>
<dbReference type="KEGG" id="iho:Igni_0685"/>
<reference evidence="2 3" key="1">
    <citation type="journal article" date="2008" name="Genome Biol.">
        <title>A genomic analysis of the archaeal system Ignicoccus hospitalis-Nanoarchaeum equitans.</title>
        <authorList>
            <person name="Podar M."/>
            <person name="Anderson I."/>
            <person name="Makarova K.S."/>
            <person name="Elkins J.G."/>
            <person name="Ivanova N."/>
            <person name="Wall M.A."/>
            <person name="Lykidis A."/>
            <person name="Mavromatis K."/>
            <person name="Sun H."/>
            <person name="Hudson M.E."/>
            <person name="Chen W."/>
            <person name="Deciu C."/>
            <person name="Hutchison D."/>
            <person name="Eads J.R."/>
            <person name="Anderson A."/>
            <person name="Fernandes F."/>
            <person name="Szeto E."/>
            <person name="Lapidus A."/>
            <person name="Kyrpides N.C."/>
            <person name="Saier M.H.Jr."/>
            <person name="Richardson P.M."/>
            <person name="Rachel R."/>
            <person name="Huber H."/>
            <person name="Eisen J.A."/>
            <person name="Koonin E.V."/>
            <person name="Keller M."/>
            <person name="Stetter K.O."/>
        </authorList>
    </citation>
    <scope>NUCLEOTIDE SEQUENCE [LARGE SCALE GENOMIC DNA]</scope>
    <source>
        <strain evidence="3">KIN4/I / DSM 18386 / JCM 14125</strain>
    </source>
</reference>